<evidence type="ECO:0000256" key="4">
    <source>
        <dbReference type="ARBA" id="ARBA00022519"/>
    </source>
</evidence>
<dbReference type="SUPFAM" id="SSF103481">
    <property type="entry name" value="Multidrug resistance efflux transporter EmrE"/>
    <property type="match status" value="2"/>
</dbReference>
<dbReference type="GO" id="GO:0005886">
    <property type="term" value="C:plasma membrane"/>
    <property type="evidence" value="ECO:0007669"/>
    <property type="project" value="UniProtKB-SubCell"/>
</dbReference>
<evidence type="ECO:0000256" key="2">
    <source>
        <dbReference type="ARBA" id="ARBA00022475"/>
    </source>
</evidence>
<keyword evidence="5" id="KW-0441">Lipid A biosynthesis</keyword>
<accession>A0A126QK84</accession>
<proteinExistence type="predicted"/>
<keyword evidence="2" id="KW-1003">Cell membrane</keyword>
<keyword evidence="10 11" id="KW-0472">Membrane</keyword>
<evidence type="ECO:0000256" key="3">
    <source>
        <dbReference type="ARBA" id="ARBA00022516"/>
    </source>
</evidence>
<dbReference type="Pfam" id="PF00892">
    <property type="entry name" value="EamA"/>
    <property type="match status" value="2"/>
</dbReference>
<evidence type="ECO:0000256" key="8">
    <source>
        <dbReference type="ARBA" id="ARBA00022989"/>
    </source>
</evidence>
<dbReference type="GO" id="GO:0009245">
    <property type="term" value="P:lipid A biosynthetic process"/>
    <property type="evidence" value="ECO:0007669"/>
    <property type="project" value="UniProtKB-KW"/>
</dbReference>
<evidence type="ECO:0000256" key="7">
    <source>
        <dbReference type="ARBA" id="ARBA00022985"/>
    </source>
</evidence>
<dbReference type="GO" id="GO:0009103">
    <property type="term" value="P:lipopolysaccharide biosynthetic process"/>
    <property type="evidence" value="ECO:0007669"/>
    <property type="project" value="UniProtKB-KW"/>
</dbReference>
<keyword evidence="3" id="KW-0444">Lipid biosynthesis</keyword>
<comment type="subcellular location">
    <subcellularLocation>
        <location evidence="1">Cell membrane</location>
        <topology evidence="1">Multi-pass membrane protein</topology>
    </subcellularLocation>
</comment>
<feature type="domain" description="EamA" evidence="12">
    <location>
        <begin position="6"/>
        <end position="130"/>
    </location>
</feature>
<dbReference type="RefSeq" id="WP_066799738.1">
    <property type="nucleotide sequence ID" value="NZ_CP014206.1"/>
</dbReference>
<dbReference type="OrthoDB" id="9783707at2"/>
<dbReference type="KEGG" id="dej:AWY79_02365"/>
<dbReference type="EMBL" id="CP014206">
    <property type="protein sequence ID" value="AMK10038.1"/>
    <property type="molecule type" value="Genomic_DNA"/>
</dbReference>
<keyword evidence="9" id="KW-0443">Lipid metabolism</keyword>
<evidence type="ECO:0000256" key="9">
    <source>
        <dbReference type="ARBA" id="ARBA00023098"/>
    </source>
</evidence>
<evidence type="ECO:0000256" key="1">
    <source>
        <dbReference type="ARBA" id="ARBA00004651"/>
    </source>
</evidence>
<dbReference type="Proteomes" id="UP000055611">
    <property type="component" value="Chromosome"/>
</dbReference>
<dbReference type="InterPro" id="IPR000620">
    <property type="entry name" value="EamA_dom"/>
</dbReference>
<feature type="transmembrane region" description="Helical" evidence="11">
    <location>
        <begin position="206"/>
        <end position="229"/>
    </location>
</feature>
<keyword evidence="4" id="KW-0997">Cell inner membrane</keyword>
<feature type="transmembrane region" description="Helical" evidence="11">
    <location>
        <begin position="35"/>
        <end position="53"/>
    </location>
</feature>
<feature type="transmembrane region" description="Helical" evidence="11">
    <location>
        <begin position="89"/>
        <end position="108"/>
    </location>
</feature>
<dbReference type="Gene3D" id="1.10.3730.20">
    <property type="match status" value="2"/>
</dbReference>
<dbReference type="AlphaFoldDB" id="A0A126QK84"/>
<feature type="transmembrane region" description="Helical" evidence="11">
    <location>
        <begin position="59"/>
        <end position="77"/>
    </location>
</feature>
<evidence type="ECO:0000256" key="5">
    <source>
        <dbReference type="ARBA" id="ARBA00022556"/>
    </source>
</evidence>
<evidence type="ECO:0000256" key="10">
    <source>
        <dbReference type="ARBA" id="ARBA00023136"/>
    </source>
</evidence>
<reference evidence="14 16" key="2">
    <citation type="submission" date="2019-03" db="EMBL/GenBank/DDBJ databases">
        <title>Genomic Encyclopedia of Type Strains, Phase IV (KMG-IV): sequencing the most valuable type-strain genomes for metagenomic binning, comparative biology and taxonomic classification.</title>
        <authorList>
            <person name="Goeker M."/>
        </authorList>
    </citation>
    <scope>NUCLEOTIDE SEQUENCE [LARGE SCALE GENOMIC DNA]</scope>
    <source>
        <strain evidence="14 16">DSM 101483</strain>
    </source>
</reference>
<organism evidence="14 16">
    <name type="scientific">Pseudodesulfovibrio indicus</name>
    <dbReference type="NCBI Taxonomy" id="1716143"/>
    <lineage>
        <taxon>Bacteria</taxon>
        <taxon>Pseudomonadati</taxon>
        <taxon>Thermodesulfobacteriota</taxon>
        <taxon>Desulfovibrionia</taxon>
        <taxon>Desulfovibrionales</taxon>
        <taxon>Desulfovibrionaceae</taxon>
    </lineage>
</organism>
<dbReference type="Proteomes" id="UP000295506">
    <property type="component" value="Unassembled WGS sequence"/>
</dbReference>
<evidence type="ECO:0000313" key="14">
    <source>
        <dbReference type="EMBL" id="TDT86994.1"/>
    </source>
</evidence>
<keyword evidence="7" id="KW-0448">Lipopolysaccharide biosynthesis</keyword>
<sequence>MSVTVMLVVLLAALFHATWNLFVKNTADKHLSMTAVVLGHVPFGAGALLVAPLPDAASLGYILAGALLHVGYQLFLLNSYRHGDLSQVYPLARGVAPLLVAGASVLLLGERLSVTETLAVAAIALGIMSLTLVRRRDGLRNGKGAFLALGTGGFIAAYSLVDGTGARLAGTALGFYGCLTIINGAVLALIMRATRPGVVTAALTRNLRFTLVGGGASFLAYALVTWAFTMAPIPLVTALRETSIIFALILGVVVLKERLDLMKVAATACTLAGACLLRFGR</sequence>
<evidence type="ECO:0000256" key="6">
    <source>
        <dbReference type="ARBA" id="ARBA00022692"/>
    </source>
</evidence>
<feature type="transmembrane region" description="Helical" evidence="11">
    <location>
        <begin position="145"/>
        <end position="161"/>
    </location>
</feature>
<name>A0A126QK84_9BACT</name>
<protein>
    <submittedName>
        <fullName evidence="14">EamA-like transporter family protein</fullName>
    </submittedName>
</protein>
<evidence type="ECO:0000313" key="15">
    <source>
        <dbReference type="Proteomes" id="UP000055611"/>
    </source>
</evidence>
<dbReference type="GO" id="GO:0022857">
    <property type="term" value="F:transmembrane transporter activity"/>
    <property type="evidence" value="ECO:0007669"/>
    <property type="project" value="InterPro"/>
</dbReference>
<evidence type="ECO:0000259" key="12">
    <source>
        <dbReference type="Pfam" id="PF00892"/>
    </source>
</evidence>
<feature type="transmembrane region" description="Helical" evidence="11">
    <location>
        <begin position="173"/>
        <end position="194"/>
    </location>
</feature>
<dbReference type="InterPro" id="IPR037185">
    <property type="entry name" value="EmrE-like"/>
</dbReference>
<feature type="domain" description="EamA" evidence="12">
    <location>
        <begin position="143"/>
        <end position="277"/>
    </location>
</feature>
<keyword evidence="6 11" id="KW-0812">Transmembrane</keyword>
<dbReference type="PANTHER" id="PTHR30561:SF9">
    <property type="entry name" value="4-AMINO-4-DEOXY-L-ARABINOSE-PHOSPHOUNDECAPRENOL FLIPPASE SUBUNIT ARNF-RELATED"/>
    <property type="match status" value="1"/>
</dbReference>
<feature type="transmembrane region" description="Helical" evidence="11">
    <location>
        <begin position="235"/>
        <end position="255"/>
    </location>
</feature>
<dbReference type="InterPro" id="IPR000390">
    <property type="entry name" value="Small_drug/metabolite_transptr"/>
</dbReference>
<dbReference type="PANTHER" id="PTHR30561">
    <property type="entry name" value="SMR FAMILY PROTON-DEPENDENT DRUG EFFLUX TRANSPORTER SUGE"/>
    <property type="match status" value="1"/>
</dbReference>
<keyword evidence="8 11" id="KW-1133">Transmembrane helix</keyword>
<keyword evidence="15" id="KW-1185">Reference proteome</keyword>
<feature type="transmembrane region" description="Helical" evidence="11">
    <location>
        <begin position="114"/>
        <end position="133"/>
    </location>
</feature>
<evidence type="ECO:0000313" key="16">
    <source>
        <dbReference type="Proteomes" id="UP000295506"/>
    </source>
</evidence>
<feature type="transmembrane region" description="Helical" evidence="11">
    <location>
        <begin position="6"/>
        <end position="23"/>
    </location>
</feature>
<reference evidence="13 15" key="1">
    <citation type="journal article" date="2016" name="Front. Microbiol.">
        <title>Genome Sequence of the Piezophilic, Mesophilic Sulfate-Reducing Bacterium Desulfovibrio indicus J2T.</title>
        <authorList>
            <person name="Cao J."/>
            <person name="Maignien L."/>
            <person name="Shao Z."/>
            <person name="Alain K."/>
            <person name="Jebbar M."/>
        </authorList>
    </citation>
    <scope>NUCLEOTIDE SEQUENCE [LARGE SCALE GENOMIC DNA]</scope>
    <source>
        <strain evidence="13 15">J2</strain>
    </source>
</reference>
<gene>
    <name evidence="13" type="ORF">AWY79_02365</name>
    <name evidence="14" type="ORF">EDC59_11075</name>
</gene>
<dbReference type="EMBL" id="SOBK01000010">
    <property type="protein sequence ID" value="TDT86994.1"/>
    <property type="molecule type" value="Genomic_DNA"/>
</dbReference>
<evidence type="ECO:0000256" key="11">
    <source>
        <dbReference type="SAM" id="Phobius"/>
    </source>
</evidence>
<evidence type="ECO:0000313" key="13">
    <source>
        <dbReference type="EMBL" id="AMK10038.1"/>
    </source>
</evidence>